<dbReference type="Pfam" id="PF00563">
    <property type="entry name" value="EAL"/>
    <property type="match status" value="1"/>
</dbReference>
<dbReference type="Pfam" id="PF00990">
    <property type="entry name" value="GGDEF"/>
    <property type="match status" value="1"/>
</dbReference>
<dbReference type="SUPFAM" id="SSF55073">
    <property type="entry name" value="Nucleotide cyclase"/>
    <property type="match status" value="1"/>
</dbReference>
<dbReference type="NCBIfam" id="TIGR00254">
    <property type="entry name" value="GGDEF"/>
    <property type="match status" value="1"/>
</dbReference>
<gene>
    <name evidence="4" type="ORF">CWI71_04360</name>
</gene>
<sequence>MSPNKVAGLLAAIYLILGFVWIRFSDQVLLTLAADSALLTELQTFKGWMYVVVTAVLLFFLAKFALDRERSLSARDPLTQLLNRYMFGRELNSELLFCAEHDQQLTLVVFNIDGFKQLNTNAGAKAGDRFLQQVASLLRGHFQQRVLISRFSGDEFAIAIPSARWPDDVLPQIQHLQQLLPTIQIPELPGSALTACFGIARFPNDAKSSEQLIIAALTAQDEAKAIGNNRLRVYKSEYGENASKRTKLLFDLKSALTNKQLSVVYQPQFRLHDKAISGVEVLVRWNHPEEGLIPPDVFIPLAEQHGLICEITDFVMQTAIRELTAADLLYRTVPRVSFNVSAADFNMANSPERFVKLLTALPGSWDVIELELTETSALLNLEGVRNVVNVLEERGVQVSLDDFGTGYSSLSTLRSLPIHEVKIDQSFIRDITQNAQDARLVKTIIAMAQALNLRVVAEGVESQQQAAYLSRAGCAEVQGYLYAKPMPLTSLQSFVKNISSAKARF</sequence>
<evidence type="ECO:0000259" key="3">
    <source>
        <dbReference type="PROSITE" id="PS50887"/>
    </source>
</evidence>
<proteinExistence type="predicted"/>
<dbReference type="Gene3D" id="3.20.20.450">
    <property type="entry name" value="EAL domain"/>
    <property type="match status" value="1"/>
</dbReference>
<evidence type="ECO:0000313" key="4">
    <source>
        <dbReference type="EMBL" id="RUO62090.1"/>
    </source>
</evidence>
<dbReference type="RefSeq" id="WP_126754050.1">
    <property type="nucleotide sequence ID" value="NZ_PIPY01000004.1"/>
</dbReference>
<evidence type="ECO:0000259" key="2">
    <source>
        <dbReference type="PROSITE" id="PS50883"/>
    </source>
</evidence>
<name>A0A432YMB5_9GAMM</name>
<protein>
    <recommendedName>
        <fullName evidence="6">GGDEF-domain containing protein</fullName>
    </recommendedName>
</protein>
<dbReference type="Proteomes" id="UP000288259">
    <property type="component" value="Unassembled WGS sequence"/>
</dbReference>
<dbReference type="SMART" id="SM00052">
    <property type="entry name" value="EAL"/>
    <property type="match status" value="1"/>
</dbReference>
<dbReference type="Gene3D" id="3.30.70.270">
    <property type="match status" value="1"/>
</dbReference>
<evidence type="ECO:0000256" key="1">
    <source>
        <dbReference type="SAM" id="Phobius"/>
    </source>
</evidence>
<dbReference type="InterPro" id="IPR001633">
    <property type="entry name" value="EAL_dom"/>
</dbReference>
<dbReference type="InterPro" id="IPR000160">
    <property type="entry name" value="GGDEF_dom"/>
</dbReference>
<dbReference type="GO" id="GO:0071111">
    <property type="term" value="F:cyclic-guanylate-specific phosphodiesterase activity"/>
    <property type="evidence" value="ECO:0007669"/>
    <property type="project" value="InterPro"/>
</dbReference>
<dbReference type="PANTHER" id="PTHR33121:SF79">
    <property type="entry name" value="CYCLIC DI-GMP PHOSPHODIESTERASE PDED-RELATED"/>
    <property type="match status" value="1"/>
</dbReference>
<dbReference type="InterPro" id="IPR050706">
    <property type="entry name" value="Cyclic-di-GMP_PDE-like"/>
</dbReference>
<dbReference type="EMBL" id="PIPY01000004">
    <property type="protein sequence ID" value="RUO62090.1"/>
    <property type="molecule type" value="Genomic_DNA"/>
</dbReference>
<keyword evidence="1" id="KW-1133">Transmembrane helix</keyword>
<dbReference type="AlphaFoldDB" id="A0A432YMB5"/>
<dbReference type="OrthoDB" id="9804951at2"/>
<dbReference type="PANTHER" id="PTHR33121">
    <property type="entry name" value="CYCLIC DI-GMP PHOSPHODIESTERASE PDEF"/>
    <property type="match status" value="1"/>
</dbReference>
<organism evidence="4 5">
    <name type="scientific">Pseudidiomarina insulisalsae</name>
    <dbReference type="NCBI Taxonomy" id="575789"/>
    <lineage>
        <taxon>Bacteria</taxon>
        <taxon>Pseudomonadati</taxon>
        <taxon>Pseudomonadota</taxon>
        <taxon>Gammaproteobacteria</taxon>
        <taxon>Alteromonadales</taxon>
        <taxon>Idiomarinaceae</taxon>
        <taxon>Pseudidiomarina</taxon>
    </lineage>
</organism>
<feature type="transmembrane region" description="Helical" evidence="1">
    <location>
        <begin position="49"/>
        <end position="66"/>
    </location>
</feature>
<dbReference type="InterPro" id="IPR043128">
    <property type="entry name" value="Rev_trsase/Diguanyl_cyclase"/>
</dbReference>
<dbReference type="PROSITE" id="PS50887">
    <property type="entry name" value="GGDEF"/>
    <property type="match status" value="1"/>
</dbReference>
<dbReference type="SUPFAM" id="SSF141868">
    <property type="entry name" value="EAL domain-like"/>
    <property type="match status" value="1"/>
</dbReference>
<feature type="domain" description="EAL" evidence="2">
    <location>
        <begin position="245"/>
        <end position="499"/>
    </location>
</feature>
<feature type="domain" description="GGDEF" evidence="3">
    <location>
        <begin position="103"/>
        <end position="236"/>
    </location>
</feature>
<dbReference type="InterPro" id="IPR029787">
    <property type="entry name" value="Nucleotide_cyclase"/>
</dbReference>
<keyword evidence="1" id="KW-0812">Transmembrane</keyword>
<reference evidence="5" key="1">
    <citation type="journal article" date="2018" name="Front. Microbiol.">
        <title>Genome-Based Analysis Reveals the Taxonomy and Diversity of the Family Idiomarinaceae.</title>
        <authorList>
            <person name="Liu Y."/>
            <person name="Lai Q."/>
            <person name="Shao Z."/>
        </authorList>
    </citation>
    <scope>NUCLEOTIDE SEQUENCE [LARGE SCALE GENOMIC DNA]</scope>
    <source>
        <strain evidence="5">CVS-6</strain>
    </source>
</reference>
<evidence type="ECO:0008006" key="6">
    <source>
        <dbReference type="Google" id="ProtNLM"/>
    </source>
</evidence>
<keyword evidence="5" id="KW-1185">Reference proteome</keyword>
<dbReference type="SMART" id="SM00267">
    <property type="entry name" value="GGDEF"/>
    <property type="match status" value="1"/>
</dbReference>
<dbReference type="PROSITE" id="PS50883">
    <property type="entry name" value="EAL"/>
    <property type="match status" value="1"/>
</dbReference>
<dbReference type="CDD" id="cd01948">
    <property type="entry name" value="EAL"/>
    <property type="match status" value="1"/>
</dbReference>
<dbReference type="InterPro" id="IPR035919">
    <property type="entry name" value="EAL_sf"/>
</dbReference>
<dbReference type="CDD" id="cd01949">
    <property type="entry name" value="GGDEF"/>
    <property type="match status" value="1"/>
</dbReference>
<keyword evidence="1" id="KW-0472">Membrane</keyword>
<accession>A0A432YMB5</accession>
<evidence type="ECO:0000313" key="5">
    <source>
        <dbReference type="Proteomes" id="UP000288259"/>
    </source>
</evidence>
<comment type="caution">
    <text evidence="4">The sequence shown here is derived from an EMBL/GenBank/DDBJ whole genome shotgun (WGS) entry which is preliminary data.</text>
</comment>